<accession>A0A7I7XTC9</accession>
<sequence length="422" mass="44529">MPRLAAVDAQWFWMSAKIPNDQFLIYAFDGDSPIGPDLLAGLRTRAAACEDLTLRVVDDCALRYPRWESGPVLPEQIVVHPDGGSWPECLDAVAGLADHQLDPRAAAWRLHLFGPITGAPTGHVTVTVAVLQMLHSLADGTRSAKLGGWLFGREEPIEPLPAPSRGSRVLRGIRAARAQRELKADIDAGRVTAPPQPRPPLLTNTAPSGPRRLRFLVTDRAALSGVSTVTVGALLAIGAALAEHLRQRGVDPAGLAAEAPMANPWIRESRNHFRSVGIDLYPDEPIALRAERILAQFRAAGIRGEHPAAEASAAASATVPAALLRWGVGKFDAGARSPAVTGNTVVSSVNRGPADLRLGTAPVVLTAGFPALSPMMGLTHGVYGIGDTIVVAVHASDAVMTEAQLDDYVAALQRAIGTRGAH</sequence>
<name>A0A7I7XTC9_9MYCO</name>
<dbReference type="RefSeq" id="WP_085153863.1">
    <property type="nucleotide sequence ID" value="NZ_AP022612.1"/>
</dbReference>
<protein>
    <recommendedName>
        <fullName evidence="3">DUF1298 domain-containing protein</fullName>
    </recommendedName>
</protein>
<evidence type="ECO:0000313" key="1">
    <source>
        <dbReference type="EMBL" id="BBZ32202.1"/>
    </source>
</evidence>
<dbReference type="AlphaFoldDB" id="A0A7I7XTC9"/>
<dbReference type="Proteomes" id="UP000466931">
    <property type="component" value="Chromosome"/>
</dbReference>
<gene>
    <name evidence="1" type="ORF">MCNF_08070</name>
</gene>
<evidence type="ECO:0000313" key="2">
    <source>
        <dbReference type="Proteomes" id="UP000466931"/>
    </source>
</evidence>
<organism evidence="1 2">
    <name type="scientific">Mycolicibacterium confluentis</name>
    <dbReference type="NCBI Taxonomy" id="28047"/>
    <lineage>
        <taxon>Bacteria</taxon>
        <taxon>Bacillati</taxon>
        <taxon>Actinomycetota</taxon>
        <taxon>Actinomycetes</taxon>
        <taxon>Mycobacteriales</taxon>
        <taxon>Mycobacteriaceae</taxon>
        <taxon>Mycolicibacterium</taxon>
    </lineage>
</organism>
<reference evidence="1" key="1">
    <citation type="journal article" date="2019" name="Emerg. Microbes Infect.">
        <title>Comprehensive subspecies identification of 175 nontuberculous mycobacteria species based on 7547 genomic profiles.</title>
        <authorList>
            <person name="Matsumoto Y."/>
            <person name="Kinjo T."/>
            <person name="Motooka D."/>
            <person name="Nabeya D."/>
            <person name="Jung N."/>
            <person name="Uechi K."/>
            <person name="Horii T."/>
            <person name="Iida T."/>
            <person name="Fujita J."/>
            <person name="Nakamura S."/>
        </authorList>
    </citation>
    <scope>NUCLEOTIDE SEQUENCE [LARGE SCALE GENOMIC DNA]</scope>
    <source>
        <strain evidence="1">JCM 13671</strain>
    </source>
</reference>
<reference evidence="1" key="2">
    <citation type="submission" date="2020-02" db="EMBL/GenBank/DDBJ databases">
        <authorList>
            <person name="Matsumoto Y."/>
            <person name="Motooka D."/>
            <person name="Nakamura S."/>
        </authorList>
    </citation>
    <scope>NUCLEOTIDE SEQUENCE</scope>
    <source>
        <strain evidence="1">JCM 13671</strain>
    </source>
</reference>
<proteinExistence type="predicted"/>
<dbReference type="EMBL" id="AP022612">
    <property type="protein sequence ID" value="BBZ32202.1"/>
    <property type="molecule type" value="Genomic_DNA"/>
</dbReference>
<evidence type="ECO:0008006" key="3">
    <source>
        <dbReference type="Google" id="ProtNLM"/>
    </source>
</evidence>
<dbReference type="OrthoDB" id="4370976at2"/>
<keyword evidence="2" id="KW-1185">Reference proteome</keyword>